<keyword evidence="1" id="KW-0472">Membrane</keyword>
<dbReference type="Proteomes" id="UP001164733">
    <property type="component" value="Chromosome"/>
</dbReference>
<evidence type="ECO:0000256" key="1">
    <source>
        <dbReference type="SAM" id="Phobius"/>
    </source>
</evidence>
<proteinExistence type="predicted"/>
<organism evidence="2 3">
    <name type="scientific">Clostridium estertheticum</name>
    <dbReference type="NCBI Taxonomy" id="238834"/>
    <lineage>
        <taxon>Bacteria</taxon>
        <taxon>Bacillati</taxon>
        <taxon>Bacillota</taxon>
        <taxon>Clostridia</taxon>
        <taxon>Eubacteriales</taxon>
        <taxon>Clostridiaceae</taxon>
        <taxon>Clostridium</taxon>
    </lineage>
</organism>
<gene>
    <name evidence="2" type="ORF">LL038_00540</name>
</gene>
<evidence type="ECO:0008006" key="4">
    <source>
        <dbReference type="Google" id="ProtNLM"/>
    </source>
</evidence>
<name>A0AA47I5U3_9CLOT</name>
<evidence type="ECO:0000313" key="2">
    <source>
        <dbReference type="EMBL" id="WAG60772.1"/>
    </source>
</evidence>
<keyword evidence="1" id="KW-0812">Transmembrane</keyword>
<reference evidence="2" key="1">
    <citation type="submission" date="2021-11" db="EMBL/GenBank/DDBJ databases">
        <title>Clostridia strains as spoilage organisms.</title>
        <authorList>
            <person name="Wambui J."/>
            <person name="Stevens M.J.A."/>
            <person name="Stephan R."/>
        </authorList>
    </citation>
    <scope>NUCLEOTIDE SEQUENCE</scope>
    <source>
        <strain evidence="2">CF009</strain>
    </source>
</reference>
<sequence length="142" mass="15114">MVPKKSDGSALIVVIMVMVVMMILGAAILNVSISQTMQASNEDKRIQAHYLARSGAEATLNAWKSATSNKPNGSCGTVYLNNLNQFVNVDSSKTIGKFDVTITNPDSVTTIITSKGTVGNVIQTIIVTIVTVTSSSYSIKWS</sequence>
<evidence type="ECO:0000313" key="3">
    <source>
        <dbReference type="Proteomes" id="UP001164733"/>
    </source>
</evidence>
<dbReference type="EMBL" id="CP086239">
    <property type="protein sequence ID" value="WAG60772.1"/>
    <property type="molecule type" value="Genomic_DNA"/>
</dbReference>
<protein>
    <recommendedName>
        <fullName evidence="4">Type 4 fimbrial biogenesis protein PilX N-terminal domain-containing protein</fullName>
    </recommendedName>
</protein>
<dbReference type="RefSeq" id="WP_216119547.1">
    <property type="nucleotide sequence ID" value="NZ_CP086239.1"/>
</dbReference>
<feature type="transmembrane region" description="Helical" evidence="1">
    <location>
        <begin position="12"/>
        <end position="33"/>
    </location>
</feature>
<accession>A0AA47I5U3</accession>
<dbReference type="AlphaFoldDB" id="A0AA47I5U3"/>
<keyword evidence="1" id="KW-1133">Transmembrane helix</keyword>